<sequence length="103" mass="11184">MRPRVVPLLVCLSICRRTPTSCSSLTSSRGSWRGWRRTTTAKLSHFSQRSMTGHTTRIGLQPGQLAVDPMLVKPTQSASRVQPFPCALAALRSGLRVPLAGAI</sequence>
<proteinExistence type="predicted"/>
<name>A0A0F7KZU6_9VIRU</name>
<protein>
    <submittedName>
        <fullName evidence="1">Uncharacterized protein</fullName>
    </submittedName>
</protein>
<dbReference type="EMBL" id="KR029577">
    <property type="protein sequence ID" value="AKH45809.1"/>
    <property type="molecule type" value="Genomic_DNA"/>
</dbReference>
<accession>A0A0F7KZU6</accession>
<reference evidence="1" key="1">
    <citation type="journal article" date="2015" name="Front. Microbiol.">
        <title>Combining genomic sequencing methods to explore viral diversity and reveal potential virus-host interactions.</title>
        <authorList>
            <person name="Chow C.E."/>
            <person name="Winget D.M."/>
            <person name="White R.A.III."/>
            <person name="Hallam S.J."/>
            <person name="Suttle C.A."/>
        </authorList>
    </citation>
    <scope>NUCLEOTIDE SEQUENCE</scope>
    <source>
        <strain evidence="1">Anoxic3_1</strain>
    </source>
</reference>
<organism evidence="1">
    <name type="scientific">uncultured marine virus</name>
    <dbReference type="NCBI Taxonomy" id="186617"/>
    <lineage>
        <taxon>Viruses</taxon>
        <taxon>environmental samples</taxon>
    </lineage>
</organism>
<reference evidence="1" key="2">
    <citation type="submission" date="2015-03" db="EMBL/GenBank/DDBJ databases">
        <authorList>
            <person name="Chow C.-E.T."/>
            <person name="Winget D.M."/>
            <person name="White R.A.III."/>
            <person name="Hallam S.J."/>
            <person name="Suttle C.A."/>
        </authorList>
    </citation>
    <scope>NUCLEOTIDE SEQUENCE</scope>
    <source>
        <strain evidence="1">Anoxic3_1</strain>
    </source>
</reference>
<evidence type="ECO:0000313" key="1">
    <source>
        <dbReference type="EMBL" id="AKH45809.1"/>
    </source>
</evidence>